<keyword evidence="3" id="KW-1185">Reference proteome</keyword>
<dbReference type="AlphaFoldDB" id="A0A8S1R4S4"/>
<sequence>MKSSLCDPKQGKFPKNPRKANVTDSKNSNKKQSIYKLLTYIYILIQHIQLYSQLLGSILFLQINKVCFSTKCHDYSQNISLLFKLNKNSSSLQLITIEFLESNSLFLPHIDNCNQTFYKSNNDKIYDPYQFEIKKSFGCKTCEDTSDSQKILSQKPGAFCGYE</sequence>
<dbReference type="OrthoDB" id="6510177at2759"/>
<dbReference type="EMBL" id="CAJJDN010000137">
    <property type="protein sequence ID" value="CAD8122294.1"/>
    <property type="molecule type" value="Genomic_DNA"/>
</dbReference>
<evidence type="ECO:0000313" key="3">
    <source>
        <dbReference type="Proteomes" id="UP000692954"/>
    </source>
</evidence>
<evidence type="ECO:0000256" key="1">
    <source>
        <dbReference type="SAM" id="MobiDB-lite"/>
    </source>
</evidence>
<reference evidence="2" key="1">
    <citation type="submission" date="2021-01" db="EMBL/GenBank/DDBJ databases">
        <authorList>
            <consortium name="Genoscope - CEA"/>
            <person name="William W."/>
        </authorList>
    </citation>
    <scope>NUCLEOTIDE SEQUENCE</scope>
</reference>
<proteinExistence type="predicted"/>
<comment type="caution">
    <text evidence="2">The sequence shown here is derived from an EMBL/GenBank/DDBJ whole genome shotgun (WGS) entry which is preliminary data.</text>
</comment>
<organism evidence="2 3">
    <name type="scientific">Paramecium sonneborni</name>
    <dbReference type="NCBI Taxonomy" id="65129"/>
    <lineage>
        <taxon>Eukaryota</taxon>
        <taxon>Sar</taxon>
        <taxon>Alveolata</taxon>
        <taxon>Ciliophora</taxon>
        <taxon>Intramacronucleata</taxon>
        <taxon>Oligohymenophorea</taxon>
        <taxon>Peniculida</taxon>
        <taxon>Parameciidae</taxon>
        <taxon>Paramecium</taxon>
    </lineage>
</organism>
<dbReference type="Proteomes" id="UP000692954">
    <property type="component" value="Unassembled WGS sequence"/>
</dbReference>
<protein>
    <submittedName>
        <fullName evidence="2">Uncharacterized protein</fullName>
    </submittedName>
</protein>
<gene>
    <name evidence="2" type="ORF">PSON_ATCC_30995.1.T1370116</name>
</gene>
<name>A0A8S1R4S4_9CILI</name>
<accession>A0A8S1R4S4</accession>
<evidence type="ECO:0000313" key="2">
    <source>
        <dbReference type="EMBL" id="CAD8122294.1"/>
    </source>
</evidence>
<feature type="region of interest" description="Disordered" evidence="1">
    <location>
        <begin position="1"/>
        <end position="27"/>
    </location>
</feature>